<dbReference type="EMBL" id="UINC01135504">
    <property type="protein sequence ID" value="SVD19690.1"/>
    <property type="molecule type" value="Genomic_DNA"/>
</dbReference>
<name>A0A382TC37_9ZZZZ</name>
<accession>A0A382TC37</accession>
<reference evidence="1" key="1">
    <citation type="submission" date="2018-05" db="EMBL/GenBank/DDBJ databases">
        <authorList>
            <person name="Lanie J.A."/>
            <person name="Ng W.-L."/>
            <person name="Kazmierczak K.M."/>
            <person name="Andrzejewski T.M."/>
            <person name="Davidsen T.M."/>
            <person name="Wayne K.J."/>
            <person name="Tettelin H."/>
            <person name="Glass J.I."/>
            <person name="Rusch D."/>
            <person name="Podicherti R."/>
            <person name="Tsui H.-C.T."/>
            <person name="Winkler M.E."/>
        </authorList>
    </citation>
    <scope>NUCLEOTIDE SEQUENCE</scope>
</reference>
<proteinExistence type="predicted"/>
<organism evidence="1">
    <name type="scientific">marine metagenome</name>
    <dbReference type="NCBI Taxonomy" id="408172"/>
    <lineage>
        <taxon>unclassified sequences</taxon>
        <taxon>metagenomes</taxon>
        <taxon>ecological metagenomes</taxon>
    </lineage>
</organism>
<protein>
    <submittedName>
        <fullName evidence="1">Uncharacterized protein</fullName>
    </submittedName>
</protein>
<gene>
    <name evidence="1" type="ORF">METZ01_LOCUS372544</name>
</gene>
<evidence type="ECO:0000313" key="1">
    <source>
        <dbReference type="EMBL" id="SVD19690.1"/>
    </source>
</evidence>
<dbReference type="Pfam" id="PF03420">
    <property type="entry name" value="Peptidase_S77"/>
    <property type="match status" value="1"/>
</dbReference>
<dbReference type="InterPro" id="IPR005082">
    <property type="entry name" value="Peptidase_U9_T4_prohead"/>
</dbReference>
<sequence length="144" mass="15877">MLTLKENLTYDQAKIVTEATQDGKSLFMQGIFVQGNTRNQNSRVYPVNEISKAVKAIQEKIETGYSVLGEADHPDDLQVNLDRVSHLIEKMWMDGQDGYGRLKLLPTPMGNICKTLIENGVKLGVSSRGSGNVTESGSVSEFEI</sequence>
<feature type="non-terminal residue" evidence="1">
    <location>
        <position position="144"/>
    </location>
</feature>
<dbReference type="AlphaFoldDB" id="A0A382TC37"/>